<gene>
    <name evidence="1" type="ORF">V6N11_057908</name>
</gene>
<protein>
    <submittedName>
        <fullName evidence="1">Uncharacterized protein</fullName>
    </submittedName>
</protein>
<proteinExistence type="predicted"/>
<organism evidence="1 2">
    <name type="scientific">Hibiscus sabdariffa</name>
    <name type="common">roselle</name>
    <dbReference type="NCBI Taxonomy" id="183260"/>
    <lineage>
        <taxon>Eukaryota</taxon>
        <taxon>Viridiplantae</taxon>
        <taxon>Streptophyta</taxon>
        <taxon>Embryophyta</taxon>
        <taxon>Tracheophyta</taxon>
        <taxon>Spermatophyta</taxon>
        <taxon>Magnoliopsida</taxon>
        <taxon>eudicotyledons</taxon>
        <taxon>Gunneridae</taxon>
        <taxon>Pentapetalae</taxon>
        <taxon>rosids</taxon>
        <taxon>malvids</taxon>
        <taxon>Malvales</taxon>
        <taxon>Malvaceae</taxon>
        <taxon>Malvoideae</taxon>
        <taxon>Hibiscus</taxon>
    </lineage>
</organism>
<name>A0ABR2P3Z0_9ROSI</name>
<reference evidence="1 2" key="1">
    <citation type="journal article" date="2024" name="G3 (Bethesda)">
        <title>Genome assembly of Hibiscus sabdariffa L. provides insights into metabolisms of medicinal natural products.</title>
        <authorList>
            <person name="Kim T."/>
        </authorList>
    </citation>
    <scope>NUCLEOTIDE SEQUENCE [LARGE SCALE GENOMIC DNA]</scope>
    <source>
        <strain evidence="1">TK-2024</strain>
        <tissue evidence="1">Old leaves</tissue>
    </source>
</reference>
<comment type="caution">
    <text evidence="1">The sequence shown here is derived from an EMBL/GenBank/DDBJ whole genome shotgun (WGS) entry which is preliminary data.</text>
</comment>
<dbReference type="Proteomes" id="UP001396334">
    <property type="component" value="Unassembled WGS sequence"/>
</dbReference>
<evidence type="ECO:0000313" key="1">
    <source>
        <dbReference type="EMBL" id="KAK8983154.1"/>
    </source>
</evidence>
<dbReference type="EMBL" id="JBBPBN010000082">
    <property type="protein sequence ID" value="KAK8983154.1"/>
    <property type="molecule type" value="Genomic_DNA"/>
</dbReference>
<evidence type="ECO:0000313" key="2">
    <source>
        <dbReference type="Proteomes" id="UP001396334"/>
    </source>
</evidence>
<keyword evidence="2" id="KW-1185">Reference proteome</keyword>
<accession>A0ABR2P3Z0</accession>
<sequence length="134" mass="15007">MVRKEADMSNLASTKANDIALRSCSASKSINVLDTKLDMVGNEDDMSILASTMANKKVLRTYCTTKGINGLHAEWELNQNKEDFSSDAYFSPFSYSNRKPNQAIPILAKWGKLQSETGQMLKLWEPNLLIPFTL</sequence>